<evidence type="ECO:0000256" key="12">
    <source>
        <dbReference type="SAM" id="MobiDB-lite"/>
    </source>
</evidence>
<feature type="compositionally biased region" description="Basic and acidic residues" evidence="12">
    <location>
        <begin position="553"/>
        <end position="563"/>
    </location>
</feature>
<accession>A0A3M7FXZ7</accession>
<gene>
    <name evidence="16" type="ORF">D0861_02018</name>
</gene>
<dbReference type="EMBL" id="QWIR01000022">
    <property type="protein sequence ID" value="RMY93314.1"/>
    <property type="molecule type" value="Genomic_DNA"/>
</dbReference>
<comment type="caution">
    <text evidence="16">The sequence shown here is derived from an EMBL/GenBank/DDBJ whole genome shotgun (WGS) entry which is preliminary data.</text>
</comment>
<dbReference type="OrthoDB" id="103819at2759"/>
<protein>
    <recommendedName>
        <fullName evidence="3 11">Mediator of RNA polymerase II transcription subunit 13</fullName>
    </recommendedName>
    <alternativeName>
        <fullName evidence="10 11">Mediator complex subunit 13</fullName>
    </alternativeName>
</protein>
<sequence>MDFLKNCKSNVQVTDGLKTLECHIYNANNEYNVQGSVATLRGQGALCASSKQQVWIFGQLDNNVRATLANKTEELWQEQKDTLDSLSLKAGLAGHDVRSILFDAIQGAVSNALNKACGAMRIGPFSWVLPTESGEASVVLHLHLNLTESGTLYATTTTGSESLTPLSKNLTSGHSDIILAPSGIHVTPVPDTESSAAFTSAGWRDAVRLMLRIDGIGVDDDTVWLPMKLQGLASAEDQIFTWPATVCFGQTVKAKSRAWEGSWKSWFAASDDPHGFSYPLADAEESFKGAENRSQAVDANNTAHEGLAEAQREHADAPQNASTMAENNIGLTAPFNQRVVDQQASMAGIYPTPEDNLMPGHTNQQPSSDNNALATIPEQKDQPDAGENNVAGDAGDQARLSSSSSDPMAFAQNNDDLFGDMGGMEFGGDEVDDADFDFFNEQDEMPAVPDMSVIDADAEMSELPPDDDGLAVGDADIVPALHEPANAAKTPDKEDSDQVLSAAPDAGINLDHSAQADDDDETPAPNPAFERPLSPFRIKERLLPPPVPASAHLKSDQEGDHRRSSFGPILFRDGLDLGRKYSDAYGPNNLKLGTPVTPQQSAPYIGLPRKRVGLASNEDAMDDVDSESESSSNGSDGSDHRLPPQLPWNPKKRRRPAVQDGTQWWLPTDAAQHLRDDGALDKAQAKALLENIIHAEASRVAPVEFNSQQTGNDDDLPTVEDLYIGVTKLDLVFIAQLVGEQAVSCTKSILKQLEYIPSADEGLCSTAWMTRGVVSSLLGRLLPGMNDCELSSLALTREPPSRTAQQAPSRPGQPRPPLPRFDSTNLGPDMMSLAPPYVRIQRGNDPYEMLPPALSFWEPLSLSPSSGAKNIRAYCIFPLNEDLQRLVDGFLSDLGTTYENSRLGSHAHIRNVEEEIEGDDYEDGLVPVDLGDESDGSMSSALQAYHSTCNEFGRFLAHVGHVEPEKTIVVYMLNPFDQSERILQHLCACFWQLYKAYRDGAPKPRRAEPRSDIVMQVLPVDLVASADTIVTLDLGQLGALAREVYDRCPPSALSGKDVSSALPNFSAPFAELATPPPKRISFQLSAEPPSDLMHEGSSLHLAYAVNPDGEWMTVAWTDSTGKNGSAEAFCLRGKSFADVASEAWERTRDLLAAREVTWRVFIVTVGEMEESYKQCWRHVIEKPRKQPFSVTLLLAKTNPDLQVSTPAPVDDGESKNVASGATILTPATTPQGTAVTVSPDTNGPNAPPTPAPSDPAATIAETDPEAILVDLADETWGMLFSPTSFPTGNQGPAASRSIASGALFKRGGSDLDTSTGRLGRTLPSLVANLLWTVQVRPNGNVDEGNVKQSEMTLREVLRLYRNLGVLTKARGIATEDEEASLPVHLLTALRGAQAVSGLLAA</sequence>
<evidence type="ECO:0000259" key="15">
    <source>
        <dbReference type="Pfam" id="PF18296"/>
    </source>
</evidence>
<keyword evidence="7 11" id="KW-0804">Transcription</keyword>
<proteinExistence type="inferred from homology"/>
<keyword evidence="4 11" id="KW-0678">Repressor</keyword>
<evidence type="ECO:0000256" key="8">
    <source>
        <dbReference type="ARBA" id="ARBA00023242"/>
    </source>
</evidence>
<evidence type="ECO:0000256" key="2">
    <source>
        <dbReference type="ARBA" id="ARBA00009354"/>
    </source>
</evidence>
<evidence type="ECO:0000259" key="13">
    <source>
        <dbReference type="Pfam" id="PF06333"/>
    </source>
</evidence>
<evidence type="ECO:0000256" key="7">
    <source>
        <dbReference type="ARBA" id="ARBA00023163"/>
    </source>
</evidence>
<name>A0A3M7FXZ7_HORWE</name>
<evidence type="ECO:0000313" key="16">
    <source>
        <dbReference type="EMBL" id="RMY93314.1"/>
    </source>
</evidence>
<evidence type="ECO:0000313" key="17">
    <source>
        <dbReference type="Proteomes" id="UP000268823"/>
    </source>
</evidence>
<feature type="region of interest" description="Disordered" evidence="12">
    <location>
        <begin position="796"/>
        <end position="828"/>
    </location>
</feature>
<feature type="region of interest" description="Disordered" evidence="12">
    <location>
        <begin position="350"/>
        <end position="416"/>
    </location>
</feature>
<evidence type="ECO:0000256" key="11">
    <source>
        <dbReference type="RuleBase" id="RU364134"/>
    </source>
</evidence>
<keyword evidence="8 11" id="KW-0539">Nucleus</keyword>
<dbReference type="Pfam" id="PF18296">
    <property type="entry name" value="MID_MedPIWI"/>
    <property type="match status" value="1"/>
</dbReference>
<keyword evidence="6 11" id="KW-0010">Activator</keyword>
<dbReference type="PANTHER" id="PTHR48249">
    <property type="entry name" value="MEDIATOR OF RNA POLYMERASE II TRANSCRIPTION SUBUNIT 13"/>
    <property type="match status" value="1"/>
</dbReference>
<feature type="region of interest" description="Disordered" evidence="12">
    <location>
        <begin position="1226"/>
        <end position="1257"/>
    </location>
</feature>
<evidence type="ECO:0000256" key="9">
    <source>
        <dbReference type="ARBA" id="ARBA00025661"/>
    </source>
</evidence>
<dbReference type="GO" id="GO:0045944">
    <property type="term" value="P:positive regulation of transcription by RNA polymerase II"/>
    <property type="evidence" value="ECO:0007669"/>
    <property type="project" value="TreeGrafter"/>
</dbReference>
<feature type="domain" description="Mediator complex subunit Med13 N-terminal" evidence="14">
    <location>
        <begin position="1"/>
        <end position="250"/>
    </location>
</feature>
<feature type="region of interest" description="Disordered" evidence="12">
    <location>
        <begin position="479"/>
        <end position="568"/>
    </location>
</feature>
<evidence type="ECO:0000256" key="3">
    <source>
        <dbReference type="ARBA" id="ARBA00019618"/>
    </source>
</evidence>
<organism evidence="16 17">
    <name type="scientific">Hortaea werneckii</name>
    <name type="common">Black yeast</name>
    <name type="synonym">Cladosporium werneckii</name>
    <dbReference type="NCBI Taxonomy" id="91943"/>
    <lineage>
        <taxon>Eukaryota</taxon>
        <taxon>Fungi</taxon>
        <taxon>Dikarya</taxon>
        <taxon>Ascomycota</taxon>
        <taxon>Pezizomycotina</taxon>
        <taxon>Dothideomycetes</taxon>
        <taxon>Dothideomycetidae</taxon>
        <taxon>Mycosphaerellales</taxon>
        <taxon>Teratosphaeriaceae</taxon>
        <taxon>Hortaea</taxon>
    </lineage>
</organism>
<feature type="compositionally biased region" description="Polar residues" evidence="12">
    <location>
        <begin position="1226"/>
        <end position="1238"/>
    </location>
</feature>
<feature type="region of interest" description="Disordered" evidence="12">
    <location>
        <begin position="619"/>
        <end position="662"/>
    </location>
</feature>
<comment type="subcellular location">
    <subcellularLocation>
        <location evidence="1 11">Nucleus</location>
    </subcellularLocation>
</comment>
<feature type="compositionally biased region" description="Acidic residues" evidence="12">
    <location>
        <begin position="619"/>
        <end position="628"/>
    </location>
</feature>
<dbReference type="Proteomes" id="UP000268823">
    <property type="component" value="Unassembled WGS sequence"/>
</dbReference>
<dbReference type="Pfam" id="PF06333">
    <property type="entry name" value="Med13_C"/>
    <property type="match status" value="1"/>
</dbReference>
<evidence type="ECO:0000256" key="10">
    <source>
        <dbReference type="ARBA" id="ARBA00032008"/>
    </source>
</evidence>
<dbReference type="PANTHER" id="PTHR48249:SF3">
    <property type="entry name" value="MEDIATOR OF RNA POLYMERASE II TRANSCRIPTION SUBUNIT 13"/>
    <property type="match status" value="1"/>
</dbReference>
<feature type="domain" description="MID" evidence="15">
    <location>
        <begin position="869"/>
        <end position="1050"/>
    </location>
</feature>
<dbReference type="Pfam" id="PF11597">
    <property type="entry name" value="Med13_N"/>
    <property type="match status" value="1"/>
</dbReference>
<comment type="function">
    <text evidence="9 11">Component of the SRB8-11 complex. The SRB8-11 complex is a regulatory module of the Mediator complex which is itself involved in regulation of basal and activated RNA polymerase II-dependent transcription. The SRB8-11 complex may be involved in the transcriptional repression of a subset of genes regulated by Mediator. It may inhibit the association of the Mediator complex with RNA polymerase II to form the holoenzyme complex.</text>
</comment>
<dbReference type="InterPro" id="IPR051139">
    <property type="entry name" value="Mediator_complx_sub13"/>
</dbReference>
<comment type="similarity">
    <text evidence="2 11">Belongs to the Mediator complex subunit 13 family.</text>
</comment>
<feature type="domain" description="Mediator complex subunit Med13 C-terminal" evidence="13">
    <location>
        <begin position="1067"/>
        <end position="1388"/>
    </location>
</feature>
<reference evidence="16 17" key="1">
    <citation type="journal article" date="2018" name="BMC Genomics">
        <title>Genomic evidence for intraspecific hybridization in a clonal and extremely halotolerant yeast.</title>
        <authorList>
            <person name="Gostincar C."/>
            <person name="Stajich J.E."/>
            <person name="Zupancic J."/>
            <person name="Zalar P."/>
            <person name="Gunde-Cimerman N."/>
        </authorList>
    </citation>
    <scope>NUCLEOTIDE SEQUENCE [LARGE SCALE GENOMIC DNA]</scope>
    <source>
        <strain evidence="16 17">EXF-2788</strain>
    </source>
</reference>
<evidence type="ECO:0000256" key="4">
    <source>
        <dbReference type="ARBA" id="ARBA00022491"/>
    </source>
</evidence>
<dbReference type="GO" id="GO:0003713">
    <property type="term" value="F:transcription coactivator activity"/>
    <property type="evidence" value="ECO:0007669"/>
    <property type="project" value="TreeGrafter"/>
</dbReference>
<dbReference type="GO" id="GO:0016592">
    <property type="term" value="C:mediator complex"/>
    <property type="evidence" value="ECO:0007669"/>
    <property type="project" value="InterPro"/>
</dbReference>
<evidence type="ECO:0000259" key="14">
    <source>
        <dbReference type="Pfam" id="PF11597"/>
    </source>
</evidence>
<feature type="compositionally biased region" description="Polar residues" evidence="12">
    <location>
        <begin position="399"/>
        <end position="414"/>
    </location>
</feature>
<feature type="compositionally biased region" description="Polar residues" evidence="12">
    <location>
        <begin position="361"/>
        <end position="373"/>
    </location>
</feature>
<keyword evidence="5 11" id="KW-0805">Transcription regulation</keyword>
<dbReference type="InterPro" id="IPR009401">
    <property type="entry name" value="Med13_C"/>
</dbReference>
<evidence type="ECO:0000256" key="6">
    <source>
        <dbReference type="ARBA" id="ARBA00023159"/>
    </source>
</evidence>
<evidence type="ECO:0000256" key="1">
    <source>
        <dbReference type="ARBA" id="ARBA00004123"/>
    </source>
</evidence>
<dbReference type="InterPro" id="IPR041285">
    <property type="entry name" value="MID_MedPIWI"/>
</dbReference>
<evidence type="ECO:0000256" key="5">
    <source>
        <dbReference type="ARBA" id="ARBA00023015"/>
    </source>
</evidence>
<comment type="subunit">
    <text evidence="11">Component of the SRB8-11 complex, which itself associates with the Mediator complex.</text>
</comment>
<dbReference type="InterPro" id="IPR021643">
    <property type="entry name" value="Mediator_Med13_N"/>
</dbReference>